<reference evidence="1 2" key="1">
    <citation type="submission" date="2014-11" db="EMBL/GenBank/DDBJ databases">
        <authorList>
            <person name="Wibberg Daniel"/>
        </authorList>
    </citation>
    <scope>NUCLEOTIDE SEQUENCE [LARGE SCALE GENOMIC DNA]</scope>
    <source>
        <strain evidence="1">Rhizoctonia solani AG1-IB 7/3/14</strain>
    </source>
</reference>
<proteinExistence type="predicted"/>
<evidence type="ECO:0000313" key="1">
    <source>
        <dbReference type="EMBL" id="CEL51646.1"/>
    </source>
</evidence>
<name>A0A0B7F0U3_THACB</name>
<evidence type="ECO:0000313" key="2">
    <source>
        <dbReference type="Proteomes" id="UP000059188"/>
    </source>
</evidence>
<sequence length="93" mass="10689">MTKLFPRPPRWQVVKRLSKVAVQEGNPQPAVTPTIRISISCPRLPIPTSNIYRNALPALQTKPSRYQALSAYLHIVDKRDCGEFLLRYRQLAF</sequence>
<dbReference type="EMBL" id="LN679100">
    <property type="protein sequence ID" value="CEL51646.1"/>
    <property type="molecule type" value="Genomic_DNA"/>
</dbReference>
<protein>
    <submittedName>
        <fullName evidence="1">Uncharacterized protein</fullName>
    </submittedName>
</protein>
<dbReference type="Proteomes" id="UP000059188">
    <property type="component" value="Unassembled WGS sequence"/>
</dbReference>
<dbReference type="AlphaFoldDB" id="A0A0B7F0U3"/>
<organism evidence="1 2">
    <name type="scientific">Thanatephorus cucumeris (strain AG1-IB / isolate 7/3/14)</name>
    <name type="common">Lettuce bottom rot fungus</name>
    <name type="synonym">Rhizoctonia solani</name>
    <dbReference type="NCBI Taxonomy" id="1108050"/>
    <lineage>
        <taxon>Eukaryota</taxon>
        <taxon>Fungi</taxon>
        <taxon>Dikarya</taxon>
        <taxon>Basidiomycota</taxon>
        <taxon>Agaricomycotina</taxon>
        <taxon>Agaricomycetes</taxon>
        <taxon>Cantharellales</taxon>
        <taxon>Ceratobasidiaceae</taxon>
        <taxon>Rhizoctonia</taxon>
        <taxon>Rhizoctonia solani AG-1</taxon>
    </lineage>
</organism>
<accession>A0A0B7F0U3</accession>
<gene>
    <name evidence="1" type="ORF">RSOLAG1IB_00181</name>
</gene>
<keyword evidence="2" id="KW-1185">Reference proteome</keyword>